<feature type="compositionally biased region" description="Polar residues" evidence="1">
    <location>
        <begin position="144"/>
        <end position="161"/>
    </location>
</feature>
<organism evidence="2 3">
    <name type="scientific">Coniochaeta hoffmannii</name>
    <dbReference type="NCBI Taxonomy" id="91930"/>
    <lineage>
        <taxon>Eukaryota</taxon>
        <taxon>Fungi</taxon>
        <taxon>Dikarya</taxon>
        <taxon>Ascomycota</taxon>
        <taxon>Pezizomycotina</taxon>
        <taxon>Sordariomycetes</taxon>
        <taxon>Sordariomycetidae</taxon>
        <taxon>Coniochaetales</taxon>
        <taxon>Coniochaetaceae</taxon>
        <taxon>Coniochaeta</taxon>
    </lineage>
</organism>
<name>A0AA38RUS6_9PEZI</name>
<dbReference type="Proteomes" id="UP001174691">
    <property type="component" value="Unassembled WGS sequence"/>
</dbReference>
<dbReference type="InterPro" id="IPR029063">
    <property type="entry name" value="SAM-dependent_MTases_sf"/>
</dbReference>
<dbReference type="AlphaFoldDB" id="A0AA38RUS6"/>
<keyword evidence="3" id="KW-1185">Reference proteome</keyword>
<proteinExistence type="predicted"/>
<feature type="region of interest" description="Disordered" evidence="1">
    <location>
        <begin position="14"/>
        <end position="61"/>
    </location>
</feature>
<comment type="caution">
    <text evidence="2">The sequence shown here is derived from an EMBL/GenBank/DDBJ whole genome shotgun (WGS) entry which is preliminary data.</text>
</comment>
<evidence type="ECO:0000313" key="2">
    <source>
        <dbReference type="EMBL" id="KAJ9157082.1"/>
    </source>
</evidence>
<accession>A0AA38RUS6</accession>
<dbReference type="SUPFAM" id="SSF53335">
    <property type="entry name" value="S-adenosyl-L-methionine-dependent methyltransferases"/>
    <property type="match status" value="1"/>
</dbReference>
<gene>
    <name evidence="2" type="ORF">NKR19_g3856</name>
</gene>
<sequence length="692" mass="76612">MFDVIWTDPSIEKVGDRKARKEKEHGSQDGEDARLSKRGSTSTRCSSSSADKSVMTRSTADKASSWFGSASLKKNRLSSRSKVSRASDLRIPIPEANTVTPSLPTASTFCPSFSADASPEYSRVNMDAQDLTDPIKTSWDGSKDSQTLPPRESSSSRSTQGAAPFFQSPFESPQGNFAADFTAQPRAKVVQTFGADRWIRKTTETFIEVKSETRSDCAISEITVPSARVLADPHTPDSLIPLDQNLSTDIIPNRMHDLPPPVRSAFQTPSRLPGPIRSRKAPGSLTKTSLRPPPTTGLIKFRAHDPSSWKAPEEWEIEDRQAEAARALKAEVFNLEEQFSAVDRPGNESLVDLASVQREINKMAMLVPASIVFRLDEEVAESQDSSAYRETELERKRLMLYALGALGRPRQSGSSARPDKILALFETEAAASYLAAMHPESSITHLSPSPLSALLFPNVRPLVSPAVTNSALALAPNYFSAVYCLGLPSILSSQEIPGLLSNICACLLPGGILHLVLINPAPTTRSFGPRMRQWMEDNLLLNLERQFRCTNPRKLIPMWLGDAGLRTSDITKTTVKCQAVIRKTKKAGIEEIQDQRQGDGCTGKKRTKTNAKADDDEEEMLDLLYGGHEAAKREQQAKLELQSRIGRLLWQETWGSYVNADRWWWDDPECVEECAQLGTYWEYSIIEAVKDR</sequence>
<evidence type="ECO:0000313" key="3">
    <source>
        <dbReference type="Proteomes" id="UP001174691"/>
    </source>
</evidence>
<feature type="compositionally biased region" description="Low complexity" evidence="1">
    <location>
        <begin position="38"/>
        <end position="53"/>
    </location>
</feature>
<protein>
    <submittedName>
        <fullName evidence="2">Uncharacterized protein</fullName>
    </submittedName>
</protein>
<reference evidence="2" key="1">
    <citation type="submission" date="2022-07" db="EMBL/GenBank/DDBJ databases">
        <title>Fungi with potential for degradation of polypropylene.</title>
        <authorList>
            <person name="Gostincar C."/>
        </authorList>
    </citation>
    <scope>NUCLEOTIDE SEQUENCE</scope>
    <source>
        <strain evidence="2">EXF-13287</strain>
    </source>
</reference>
<dbReference type="EMBL" id="JANBVN010000045">
    <property type="protein sequence ID" value="KAJ9157082.1"/>
    <property type="molecule type" value="Genomic_DNA"/>
</dbReference>
<feature type="compositionally biased region" description="Basic and acidic residues" evidence="1">
    <location>
        <begin position="14"/>
        <end position="35"/>
    </location>
</feature>
<evidence type="ECO:0000256" key="1">
    <source>
        <dbReference type="SAM" id="MobiDB-lite"/>
    </source>
</evidence>
<feature type="region of interest" description="Disordered" evidence="1">
    <location>
        <begin position="132"/>
        <end position="169"/>
    </location>
</feature>
<feature type="region of interest" description="Disordered" evidence="1">
    <location>
        <begin position="266"/>
        <end position="298"/>
    </location>
</feature>